<evidence type="ECO:0000256" key="1">
    <source>
        <dbReference type="SAM" id="MobiDB-lite"/>
    </source>
</evidence>
<keyword evidence="3" id="KW-1185">Reference proteome</keyword>
<feature type="region of interest" description="Disordered" evidence="1">
    <location>
        <begin position="1"/>
        <end position="28"/>
    </location>
</feature>
<gene>
    <name evidence="2" type="ORF">M378DRAFT_166221</name>
</gene>
<evidence type="ECO:0000313" key="3">
    <source>
        <dbReference type="Proteomes" id="UP000054549"/>
    </source>
</evidence>
<sequence>MASKSSKKARKDKEALSRMEEEISQQTTMQITWTPSTWDLLPPFCRQSVLQPD</sequence>
<dbReference type="AlphaFoldDB" id="A0A0C2WYZ1"/>
<protein>
    <submittedName>
        <fullName evidence="2">Uncharacterized protein</fullName>
    </submittedName>
</protein>
<dbReference type="InParanoid" id="A0A0C2WYZ1"/>
<dbReference type="Proteomes" id="UP000054549">
    <property type="component" value="Unassembled WGS sequence"/>
</dbReference>
<accession>A0A0C2WYZ1</accession>
<dbReference type="HOGENOM" id="CLU_3068173_0_0_1"/>
<feature type="compositionally biased region" description="Basic residues" evidence="1">
    <location>
        <begin position="1"/>
        <end position="10"/>
    </location>
</feature>
<reference evidence="2 3" key="1">
    <citation type="submission" date="2014-04" db="EMBL/GenBank/DDBJ databases">
        <title>Evolutionary Origins and Diversification of the Mycorrhizal Mutualists.</title>
        <authorList>
            <consortium name="DOE Joint Genome Institute"/>
            <consortium name="Mycorrhizal Genomics Consortium"/>
            <person name="Kohler A."/>
            <person name="Kuo A."/>
            <person name="Nagy L.G."/>
            <person name="Floudas D."/>
            <person name="Copeland A."/>
            <person name="Barry K.W."/>
            <person name="Cichocki N."/>
            <person name="Veneault-Fourrey C."/>
            <person name="LaButti K."/>
            <person name="Lindquist E.A."/>
            <person name="Lipzen A."/>
            <person name="Lundell T."/>
            <person name="Morin E."/>
            <person name="Murat C."/>
            <person name="Riley R."/>
            <person name="Ohm R."/>
            <person name="Sun H."/>
            <person name="Tunlid A."/>
            <person name="Henrissat B."/>
            <person name="Grigoriev I.V."/>
            <person name="Hibbett D.S."/>
            <person name="Martin F."/>
        </authorList>
    </citation>
    <scope>NUCLEOTIDE SEQUENCE [LARGE SCALE GENOMIC DNA]</scope>
    <source>
        <strain evidence="2 3">Koide BX008</strain>
    </source>
</reference>
<dbReference type="EMBL" id="KN818276">
    <property type="protein sequence ID" value="KIL62066.1"/>
    <property type="molecule type" value="Genomic_DNA"/>
</dbReference>
<name>A0A0C2WYZ1_AMAMK</name>
<feature type="compositionally biased region" description="Basic and acidic residues" evidence="1">
    <location>
        <begin position="11"/>
        <end position="21"/>
    </location>
</feature>
<proteinExistence type="predicted"/>
<organism evidence="2 3">
    <name type="scientific">Amanita muscaria (strain Koide BX008)</name>
    <dbReference type="NCBI Taxonomy" id="946122"/>
    <lineage>
        <taxon>Eukaryota</taxon>
        <taxon>Fungi</taxon>
        <taxon>Dikarya</taxon>
        <taxon>Basidiomycota</taxon>
        <taxon>Agaricomycotina</taxon>
        <taxon>Agaricomycetes</taxon>
        <taxon>Agaricomycetidae</taxon>
        <taxon>Agaricales</taxon>
        <taxon>Pluteineae</taxon>
        <taxon>Amanitaceae</taxon>
        <taxon>Amanita</taxon>
    </lineage>
</organism>
<evidence type="ECO:0000313" key="2">
    <source>
        <dbReference type="EMBL" id="KIL62066.1"/>
    </source>
</evidence>